<feature type="transmembrane region" description="Helical" evidence="1">
    <location>
        <begin position="101"/>
        <end position="125"/>
    </location>
</feature>
<gene>
    <name evidence="2" type="ORF">ODALV1_LOCUS20971</name>
</gene>
<proteinExistence type="predicted"/>
<keyword evidence="3" id="KW-1185">Reference proteome</keyword>
<sequence length="394" mass="44695">MDDRPETPPFTNKPVDIAPWEKAVGKLVNIANLSCTLPVKFSFSTGVIYVSKSKLKRCIWLLRLVWLTLDSVYLLIISPQVKLASVGEKEFLGFWTHTVSRLVACIISWAVAIDLQANTTLFNAIMTTRRMWKKKFGLWGEDFQGPQERSLRRVFQFCTIFFSIQAIFPINMHLNARQSARYWGSQLLSSEIYNSVPGMVLAAANEFLLAQVAITNCGYGTELIVSFFVIMRFYATSIISKVKNKSLTSERQIPLLQYRSLLTLNRINNASCGHTVVPAILLTSLGMNAVVLSVLIKMGNRMPFSIVLNFILSVTLMFIGMSLTFGCGGHMLTRSQELKRMLLGEEKNIYRRKFLIACQDMRMHVGQFYYVKSSTFINCIGWTFDQAITIVFAF</sequence>
<organism evidence="2 3">
    <name type="scientific">Orchesella dallaii</name>
    <dbReference type="NCBI Taxonomy" id="48710"/>
    <lineage>
        <taxon>Eukaryota</taxon>
        <taxon>Metazoa</taxon>
        <taxon>Ecdysozoa</taxon>
        <taxon>Arthropoda</taxon>
        <taxon>Hexapoda</taxon>
        <taxon>Collembola</taxon>
        <taxon>Entomobryomorpha</taxon>
        <taxon>Entomobryoidea</taxon>
        <taxon>Orchesellidae</taxon>
        <taxon>Orchesellinae</taxon>
        <taxon>Orchesella</taxon>
    </lineage>
</organism>
<name>A0ABP1RDP1_9HEXA</name>
<keyword evidence="1" id="KW-1133">Transmembrane helix</keyword>
<keyword evidence="1" id="KW-0472">Membrane</keyword>
<dbReference type="Proteomes" id="UP001642540">
    <property type="component" value="Unassembled WGS sequence"/>
</dbReference>
<feature type="transmembrane region" description="Helical" evidence="1">
    <location>
        <begin position="308"/>
        <end position="332"/>
    </location>
</feature>
<feature type="transmembrane region" description="Helical" evidence="1">
    <location>
        <begin position="60"/>
        <end position="81"/>
    </location>
</feature>
<keyword evidence="1" id="KW-0812">Transmembrane</keyword>
<comment type="caution">
    <text evidence="2">The sequence shown here is derived from an EMBL/GenBank/DDBJ whole genome shotgun (WGS) entry which is preliminary data.</text>
</comment>
<accession>A0ABP1RDP1</accession>
<feature type="transmembrane region" description="Helical" evidence="1">
    <location>
        <begin position="208"/>
        <end position="235"/>
    </location>
</feature>
<feature type="transmembrane region" description="Helical" evidence="1">
    <location>
        <begin position="276"/>
        <end position="296"/>
    </location>
</feature>
<dbReference type="EMBL" id="CAXLJM020000069">
    <property type="protein sequence ID" value="CAL8125447.1"/>
    <property type="molecule type" value="Genomic_DNA"/>
</dbReference>
<feature type="transmembrane region" description="Helical" evidence="1">
    <location>
        <begin position="154"/>
        <end position="174"/>
    </location>
</feature>
<reference evidence="2 3" key="1">
    <citation type="submission" date="2024-08" db="EMBL/GenBank/DDBJ databases">
        <authorList>
            <person name="Cucini C."/>
            <person name="Frati F."/>
        </authorList>
    </citation>
    <scope>NUCLEOTIDE SEQUENCE [LARGE SCALE GENOMIC DNA]</scope>
</reference>
<evidence type="ECO:0000313" key="3">
    <source>
        <dbReference type="Proteomes" id="UP001642540"/>
    </source>
</evidence>
<protein>
    <recommendedName>
        <fullName evidence="4">Odorant receptor</fullName>
    </recommendedName>
</protein>
<evidence type="ECO:0000256" key="1">
    <source>
        <dbReference type="SAM" id="Phobius"/>
    </source>
</evidence>
<evidence type="ECO:0000313" key="2">
    <source>
        <dbReference type="EMBL" id="CAL8125447.1"/>
    </source>
</evidence>
<evidence type="ECO:0008006" key="4">
    <source>
        <dbReference type="Google" id="ProtNLM"/>
    </source>
</evidence>